<keyword evidence="2" id="KW-1185">Reference proteome</keyword>
<proteinExistence type="predicted"/>
<evidence type="ECO:0000313" key="1">
    <source>
        <dbReference type="EMBL" id="MCI62870.1"/>
    </source>
</evidence>
<feature type="non-terminal residue" evidence="1">
    <location>
        <position position="1"/>
    </location>
</feature>
<dbReference type="EMBL" id="LXQA010626930">
    <property type="protein sequence ID" value="MCI62870.1"/>
    <property type="molecule type" value="Genomic_DNA"/>
</dbReference>
<organism evidence="1 2">
    <name type="scientific">Trifolium medium</name>
    <dbReference type="NCBI Taxonomy" id="97028"/>
    <lineage>
        <taxon>Eukaryota</taxon>
        <taxon>Viridiplantae</taxon>
        <taxon>Streptophyta</taxon>
        <taxon>Embryophyta</taxon>
        <taxon>Tracheophyta</taxon>
        <taxon>Spermatophyta</taxon>
        <taxon>Magnoliopsida</taxon>
        <taxon>eudicotyledons</taxon>
        <taxon>Gunneridae</taxon>
        <taxon>Pentapetalae</taxon>
        <taxon>rosids</taxon>
        <taxon>fabids</taxon>
        <taxon>Fabales</taxon>
        <taxon>Fabaceae</taxon>
        <taxon>Papilionoideae</taxon>
        <taxon>50 kb inversion clade</taxon>
        <taxon>NPAAA clade</taxon>
        <taxon>Hologalegina</taxon>
        <taxon>IRL clade</taxon>
        <taxon>Trifolieae</taxon>
        <taxon>Trifolium</taxon>
    </lineage>
</organism>
<dbReference type="AlphaFoldDB" id="A0A392TRN3"/>
<evidence type="ECO:0000313" key="2">
    <source>
        <dbReference type="Proteomes" id="UP000265520"/>
    </source>
</evidence>
<reference evidence="1 2" key="1">
    <citation type="journal article" date="2018" name="Front. Plant Sci.">
        <title>Red Clover (Trifolium pratense) and Zigzag Clover (T. medium) - A Picture of Genomic Similarities and Differences.</title>
        <authorList>
            <person name="Dluhosova J."/>
            <person name="Istvanek J."/>
            <person name="Nedelnik J."/>
            <person name="Repkova J."/>
        </authorList>
    </citation>
    <scope>NUCLEOTIDE SEQUENCE [LARGE SCALE GENOMIC DNA]</scope>
    <source>
        <strain evidence="2">cv. 10/8</strain>
        <tissue evidence="1">Leaf</tissue>
    </source>
</reference>
<name>A0A392TRN3_9FABA</name>
<accession>A0A392TRN3</accession>
<protein>
    <submittedName>
        <fullName evidence="1">Uncharacterized protein</fullName>
    </submittedName>
</protein>
<dbReference type="Proteomes" id="UP000265520">
    <property type="component" value="Unassembled WGS sequence"/>
</dbReference>
<sequence length="51" mass="5742">SRLPLRAPGAMEPASYWRLRPMAMAAISKLINTDPRSDFAVDVHLTLLMFI</sequence>
<comment type="caution">
    <text evidence="1">The sequence shown here is derived from an EMBL/GenBank/DDBJ whole genome shotgun (WGS) entry which is preliminary data.</text>
</comment>